<sequence length="52" mass="5626">MESSQSSQTKLNVDISLFLYTGDVMSPENIQDRARGAMMGAFIGDALVLGPY</sequence>
<name>A0A1G5SK66_9PROT</name>
<reference evidence="1 2" key="1">
    <citation type="submission" date="2016-10" db="EMBL/GenBank/DDBJ databases">
        <authorList>
            <person name="de Groot N.N."/>
        </authorList>
    </citation>
    <scope>NUCLEOTIDE SEQUENCE [LARGE SCALE GENOMIC DNA]</scope>
    <source>
        <strain evidence="1">1</strain>
    </source>
</reference>
<evidence type="ECO:0000313" key="1">
    <source>
        <dbReference type="EMBL" id="SCZ86931.1"/>
    </source>
</evidence>
<evidence type="ECO:0000313" key="2">
    <source>
        <dbReference type="Proteomes" id="UP000198729"/>
    </source>
</evidence>
<dbReference type="AlphaFoldDB" id="A0A1G5SK66"/>
<dbReference type="EMBL" id="FMWO01000094">
    <property type="protein sequence ID" value="SCZ86931.1"/>
    <property type="molecule type" value="Genomic_DNA"/>
</dbReference>
<keyword evidence="2" id="KW-1185">Reference proteome</keyword>
<gene>
    <name evidence="1" type="ORF">NSMM_820026</name>
</gene>
<organism evidence="1 2">
    <name type="scientific">Nitrosomonas mobilis</name>
    <dbReference type="NCBI Taxonomy" id="51642"/>
    <lineage>
        <taxon>Bacteria</taxon>
        <taxon>Pseudomonadati</taxon>
        <taxon>Pseudomonadota</taxon>
        <taxon>Betaproteobacteria</taxon>
        <taxon>Nitrosomonadales</taxon>
        <taxon>Nitrosomonadaceae</taxon>
        <taxon>Nitrosomonas</taxon>
    </lineage>
</organism>
<accession>A0A1G5SK66</accession>
<dbReference type="STRING" id="51642.NSMM_820026"/>
<proteinExistence type="predicted"/>
<protein>
    <submittedName>
        <fullName evidence="1">Uncharacterized protein</fullName>
    </submittedName>
</protein>
<dbReference type="Proteomes" id="UP000198729">
    <property type="component" value="Unassembled WGS sequence"/>
</dbReference>